<accession>A0ABY1ZHW4</accession>
<comment type="caution">
    <text evidence="1">The sequence shown here is derived from an EMBL/GenBank/DDBJ whole genome shotgun (WGS) entry which is preliminary data.</text>
</comment>
<evidence type="ECO:0008006" key="3">
    <source>
        <dbReference type="Google" id="ProtNLM"/>
    </source>
</evidence>
<evidence type="ECO:0000313" key="1">
    <source>
        <dbReference type="EMBL" id="TBW47493.1"/>
    </source>
</evidence>
<dbReference type="Proteomes" id="UP000313645">
    <property type="component" value="Unassembled WGS sequence"/>
</dbReference>
<protein>
    <recommendedName>
        <fullName evidence="3">Phage protein</fullName>
    </recommendedName>
</protein>
<gene>
    <name evidence="1" type="ORF">EZI54_22675</name>
</gene>
<name>A0ABY1ZHW4_9GAMM</name>
<proteinExistence type="predicted"/>
<keyword evidence="2" id="KW-1185">Reference proteome</keyword>
<organism evidence="1 2">
    <name type="scientific">Marinobacter halodurans</name>
    <dbReference type="NCBI Taxonomy" id="2528979"/>
    <lineage>
        <taxon>Bacteria</taxon>
        <taxon>Pseudomonadati</taxon>
        <taxon>Pseudomonadota</taxon>
        <taxon>Gammaproteobacteria</taxon>
        <taxon>Pseudomonadales</taxon>
        <taxon>Marinobacteraceae</taxon>
        <taxon>Marinobacter</taxon>
    </lineage>
</organism>
<reference evidence="1 2" key="1">
    <citation type="submission" date="2019-02" db="EMBL/GenBank/DDBJ databases">
        <title>Marinobacter halodurans sp. nov., a marine bacterium isolated from sea tidal flat.</title>
        <authorList>
            <person name="Yoo Y."/>
            <person name="Lee D.W."/>
            <person name="Kim B.S."/>
            <person name="Kim J.-J."/>
        </authorList>
    </citation>
    <scope>NUCLEOTIDE SEQUENCE [LARGE SCALE GENOMIC DNA]</scope>
    <source>
        <strain evidence="1 2">YJ-S3-2</strain>
    </source>
</reference>
<dbReference type="RefSeq" id="WP_131484146.1">
    <property type="nucleotide sequence ID" value="NZ_SJDL01000066.1"/>
</dbReference>
<evidence type="ECO:0000313" key="2">
    <source>
        <dbReference type="Proteomes" id="UP000313645"/>
    </source>
</evidence>
<sequence>MQIKIKNIERHLGEEKVEFYSCIGSGAGIWVGESPTLGQCIDIEFDIEDDFKWGENITTADNQKSMISVEKDCLRFVAQVVSYENDGCLTLKLGGTILFLDLDNAPMDLKGWIVGEAQSVKLYPTNL</sequence>
<dbReference type="EMBL" id="SJDL01000066">
    <property type="protein sequence ID" value="TBW47493.1"/>
    <property type="molecule type" value="Genomic_DNA"/>
</dbReference>